<dbReference type="SUPFAM" id="SSF46458">
    <property type="entry name" value="Globin-like"/>
    <property type="match status" value="1"/>
</dbReference>
<dbReference type="PROSITE" id="PS51384">
    <property type="entry name" value="FAD_FR"/>
    <property type="match status" value="1"/>
</dbReference>
<dbReference type="GO" id="GO:0008941">
    <property type="term" value="F:nitric oxide dioxygenase NAD(P)H activity"/>
    <property type="evidence" value="ECO:0007669"/>
    <property type="project" value="UniProtKB-EC"/>
</dbReference>
<dbReference type="EMBL" id="SLXV01000041">
    <property type="protein sequence ID" value="TCP64286.1"/>
    <property type="molecule type" value="Genomic_DNA"/>
</dbReference>
<evidence type="ECO:0000256" key="12">
    <source>
        <dbReference type="ARBA" id="ARBA00022857"/>
    </source>
</evidence>
<evidence type="ECO:0000313" key="25">
    <source>
        <dbReference type="Proteomes" id="UP000294746"/>
    </source>
</evidence>
<feature type="domain" description="Globin" evidence="22">
    <location>
        <begin position="1"/>
        <end position="138"/>
    </location>
</feature>
<dbReference type="InterPro" id="IPR008333">
    <property type="entry name" value="Cbr1-like_FAD-bd_dom"/>
</dbReference>
<feature type="domain" description="FAD-binding FR-type" evidence="23">
    <location>
        <begin position="150"/>
        <end position="262"/>
    </location>
</feature>
<sequence length="400" mass="45571">MLTHAEMEMIRSTAPVLKEQGLAITSYFYTEMFKNHPELKNLFNVTHQKEGTQPQALANAVYAVAVNIDQLETLLPVVRHIAQKHRSIGVQPSQYPIVGKYLLLAIQEVLGDNASPEIIHVWGKAYQILADLFIQIESEMYEEARKLLAEEFIPANVIRKELECLDIVSFYLRPVGMKDFQAMFKPGQYISVRIRPQGSEYLQIRQYSLSDVPGKDYYRITVKRERGDNDLSNGVISNHLQDQIQVGDQIEISAPAGEFYVDQTKENTLYLISGGVGLTPMQSILKNVTRIQPNRKVVYIHSSQNENVHAFRNELKQIIVEYPQVERYINYDKKVDSTISVEHVGKLDLTKLPQGLDPGADYYLCGPKGFMKAMIDQLTAVHVPIEQIHYEFFGPSEVLQ</sequence>
<dbReference type="GO" id="GO:0071949">
    <property type="term" value="F:FAD binding"/>
    <property type="evidence" value="ECO:0007669"/>
    <property type="project" value="TreeGrafter"/>
</dbReference>
<dbReference type="CDD" id="cd06184">
    <property type="entry name" value="flavohem_like_fad_nad_binding"/>
    <property type="match status" value="1"/>
</dbReference>
<reference evidence="24 25" key="1">
    <citation type="submission" date="2019-03" db="EMBL/GenBank/DDBJ databases">
        <title>Genomic Encyclopedia of Type Strains, Phase IV (KMG-IV): sequencing the most valuable type-strain genomes for metagenomic binning, comparative biology and taxonomic classification.</title>
        <authorList>
            <person name="Goeker M."/>
        </authorList>
    </citation>
    <scope>NUCLEOTIDE SEQUENCE [LARGE SCALE GENOMIC DNA]</scope>
    <source>
        <strain evidence="24 25">DSM 46831</strain>
    </source>
</reference>
<evidence type="ECO:0000256" key="15">
    <source>
        <dbReference type="ARBA" id="ARBA00023027"/>
    </source>
</evidence>
<evidence type="ECO:0000256" key="2">
    <source>
        <dbReference type="ARBA" id="ARBA00001974"/>
    </source>
</evidence>
<dbReference type="InterPro" id="IPR017927">
    <property type="entry name" value="FAD-bd_FR_type"/>
</dbReference>
<dbReference type="EC" id="1.14.12.17" evidence="5"/>
<evidence type="ECO:0000256" key="17">
    <source>
        <dbReference type="ARBA" id="ARBA00030929"/>
    </source>
</evidence>
<dbReference type="NCBIfam" id="NF009805">
    <property type="entry name" value="PRK13289.1"/>
    <property type="match status" value="1"/>
</dbReference>
<dbReference type="GO" id="GO:0020037">
    <property type="term" value="F:heme binding"/>
    <property type="evidence" value="ECO:0007669"/>
    <property type="project" value="InterPro"/>
</dbReference>
<keyword evidence="12" id="KW-0521">NADP</keyword>
<dbReference type="PANTHER" id="PTHR43396:SF3">
    <property type="entry name" value="FLAVOHEMOPROTEIN"/>
    <property type="match status" value="1"/>
</dbReference>
<dbReference type="InterPro" id="IPR039261">
    <property type="entry name" value="FNR_nucleotide-bd"/>
</dbReference>
<evidence type="ECO:0000313" key="24">
    <source>
        <dbReference type="EMBL" id="TCP64286.1"/>
    </source>
</evidence>
<comment type="similarity">
    <text evidence="3">In the C-terminal section; belongs to the flavoprotein pyridine nucleotide cytochrome reductase family.</text>
</comment>
<comment type="similarity">
    <text evidence="4">Belongs to the globin family. Two-domain flavohemoproteins subfamily.</text>
</comment>
<dbReference type="Pfam" id="PF00970">
    <property type="entry name" value="FAD_binding_6"/>
    <property type="match status" value="1"/>
</dbReference>
<evidence type="ECO:0000256" key="19">
    <source>
        <dbReference type="ARBA" id="ARBA00048649"/>
    </source>
</evidence>
<evidence type="ECO:0000256" key="21">
    <source>
        <dbReference type="RuleBase" id="RU000356"/>
    </source>
</evidence>
<evidence type="ECO:0000256" key="20">
    <source>
        <dbReference type="ARBA" id="ARBA00049433"/>
    </source>
</evidence>
<dbReference type="InterPro" id="IPR012292">
    <property type="entry name" value="Globin/Proto"/>
</dbReference>
<evidence type="ECO:0000256" key="10">
    <source>
        <dbReference type="ARBA" id="ARBA00022723"/>
    </source>
</evidence>
<keyword evidence="24" id="KW-0223">Dioxygenase</keyword>
<dbReference type="AlphaFoldDB" id="A0A4V2SWZ3"/>
<keyword evidence="25" id="KW-1185">Reference proteome</keyword>
<comment type="catalytic activity">
    <reaction evidence="20">
        <text>2 nitric oxide + NADPH + 2 O2 = 2 nitrate + NADP(+) + H(+)</text>
        <dbReference type="Rhea" id="RHEA:19465"/>
        <dbReference type="ChEBI" id="CHEBI:15378"/>
        <dbReference type="ChEBI" id="CHEBI:15379"/>
        <dbReference type="ChEBI" id="CHEBI:16480"/>
        <dbReference type="ChEBI" id="CHEBI:17632"/>
        <dbReference type="ChEBI" id="CHEBI:57783"/>
        <dbReference type="ChEBI" id="CHEBI:58349"/>
        <dbReference type="EC" id="1.14.12.17"/>
    </reaction>
</comment>
<keyword evidence="15" id="KW-0520">NAD</keyword>
<keyword evidence="10" id="KW-0479">Metal-binding</keyword>
<dbReference type="InterPro" id="IPR001433">
    <property type="entry name" value="OxRdtase_FAD/NAD-bd"/>
</dbReference>
<evidence type="ECO:0000256" key="7">
    <source>
        <dbReference type="ARBA" id="ARBA00022617"/>
    </source>
</evidence>
<evidence type="ECO:0000259" key="22">
    <source>
        <dbReference type="PROSITE" id="PS01033"/>
    </source>
</evidence>
<dbReference type="SUPFAM" id="SSF52343">
    <property type="entry name" value="Ferredoxin reductase-like, C-terminal NADP-linked domain"/>
    <property type="match status" value="1"/>
</dbReference>
<evidence type="ECO:0000256" key="4">
    <source>
        <dbReference type="ARBA" id="ARBA00008414"/>
    </source>
</evidence>
<dbReference type="InterPro" id="IPR000971">
    <property type="entry name" value="Globin"/>
</dbReference>
<keyword evidence="8 21" id="KW-0561">Oxygen transport</keyword>
<dbReference type="FunFam" id="2.40.30.10:FF:000034">
    <property type="entry name" value="Flavohemoprotein"/>
    <property type="match status" value="1"/>
</dbReference>
<dbReference type="FunFam" id="3.40.50.80:FF:000010">
    <property type="entry name" value="Flavohemoprotein"/>
    <property type="match status" value="1"/>
</dbReference>
<accession>A0A4V2SWZ3</accession>
<comment type="catalytic activity">
    <reaction evidence="19">
        <text>2 nitric oxide + NADH + 2 O2 = 2 nitrate + NAD(+) + H(+)</text>
        <dbReference type="Rhea" id="RHEA:19469"/>
        <dbReference type="ChEBI" id="CHEBI:15378"/>
        <dbReference type="ChEBI" id="CHEBI:15379"/>
        <dbReference type="ChEBI" id="CHEBI:16480"/>
        <dbReference type="ChEBI" id="CHEBI:17632"/>
        <dbReference type="ChEBI" id="CHEBI:57540"/>
        <dbReference type="ChEBI" id="CHEBI:57945"/>
        <dbReference type="EC" id="1.14.12.17"/>
    </reaction>
</comment>
<evidence type="ECO:0000256" key="5">
    <source>
        <dbReference type="ARBA" id="ARBA00012229"/>
    </source>
</evidence>
<dbReference type="CDD" id="cd14777">
    <property type="entry name" value="Yhb1-globin-like"/>
    <property type="match status" value="1"/>
</dbReference>
<evidence type="ECO:0000256" key="8">
    <source>
        <dbReference type="ARBA" id="ARBA00022621"/>
    </source>
</evidence>
<evidence type="ECO:0000256" key="3">
    <source>
        <dbReference type="ARBA" id="ARBA00006401"/>
    </source>
</evidence>
<evidence type="ECO:0000256" key="14">
    <source>
        <dbReference type="ARBA" id="ARBA00023004"/>
    </source>
</evidence>
<dbReference type="PRINTS" id="PR00371">
    <property type="entry name" value="FPNCR"/>
</dbReference>
<keyword evidence="7 21" id="KW-0349">Heme</keyword>
<dbReference type="Gene3D" id="1.10.490.10">
    <property type="entry name" value="Globins"/>
    <property type="match status" value="1"/>
</dbReference>
<dbReference type="RefSeq" id="WP_131849615.1">
    <property type="nucleotide sequence ID" value="NZ_SLXV01000041.1"/>
</dbReference>
<dbReference type="InterPro" id="IPR009050">
    <property type="entry name" value="Globin-like_sf"/>
</dbReference>
<protein>
    <recommendedName>
        <fullName evidence="6">Flavohemoprotein</fullName>
        <ecNumber evidence="5">1.14.12.17</ecNumber>
    </recommendedName>
    <alternativeName>
        <fullName evidence="17">Flavohemoglobin</fullName>
    </alternativeName>
    <alternativeName>
        <fullName evidence="16">Hemoglobin-like protein</fullName>
    </alternativeName>
    <alternativeName>
        <fullName evidence="18">Nitric oxide dioxygenase</fullName>
    </alternativeName>
</protein>
<dbReference type="Proteomes" id="UP000294746">
    <property type="component" value="Unassembled WGS sequence"/>
</dbReference>
<keyword evidence="21" id="KW-0813">Transport</keyword>
<gene>
    <name evidence="24" type="ORF">EDD57_14114</name>
</gene>
<dbReference type="GO" id="GO:0071500">
    <property type="term" value="P:cellular response to nitrosative stress"/>
    <property type="evidence" value="ECO:0007669"/>
    <property type="project" value="TreeGrafter"/>
</dbReference>
<organism evidence="24 25">
    <name type="scientific">Baia soyae</name>
    <dbReference type="NCBI Taxonomy" id="1544746"/>
    <lineage>
        <taxon>Bacteria</taxon>
        <taxon>Bacillati</taxon>
        <taxon>Bacillota</taxon>
        <taxon>Bacilli</taxon>
        <taxon>Bacillales</taxon>
        <taxon>Thermoactinomycetaceae</taxon>
        <taxon>Baia</taxon>
    </lineage>
</organism>
<dbReference type="OrthoDB" id="9801223at2"/>
<dbReference type="GO" id="GO:0019825">
    <property type="term" value="F:oxygen binding"/>
    <property type="evidence" value="ECO:0007669"/>
    <property type="project" value="InterPro"/>
</dbReference>
<comment type="cofactor">
    <cofactor evidence="1">
        <name>heme b</name>
        <dbReference type="ChEBI" id="CHEBI:60344"/>
    </cofactor>
</comment>
<dbReference type="Pfam" id="PF00175">
    <property type="entry name" value="NAD_binding_1"/>
    <property type="match status" value="1"/>
</dbReference>
<dbReference type="Gene3D" id="3.40.50.80">
    <property type="entry name" value="Nucleotide-binding domain of ferredoxin-NADP reductase (FNR) module"/>
    <property type="match status" value="1"/>
</dbReference>
<dbReference type="InterPro" id="IPR017938">
    <property type="entry name" value="Riboflavin_synthase-like_b-brl"/>
</dbReference>
<evidence type="ECO:0000256" key="9">
    <source>
        <dbReference type="ARBA" id="ARBA00022630"/>
    </source>
</evidence>
<keyword evidence="14" id="KW-0408">Iron</keyword>
<dbReference type="Pfam" id="PF00042">
    <property type="entry name" value="Globin"/>
    <property type="match status" value="1"/>
</dbReference>
<proteinExistence type="inferred from homology"/>
<comment type="caution">
    <text evidence="24">The sequence shown here is derived from an EMBL/GenBank/DDBJ whole genome shotgun (WGS) entry which is preliminary data.</text>
</comment>
<dbReference type="GO" id="GO:0046210">
    <property type="term" value="P:nitric oxide catabolic process"/>
    <property type="evidence" value="ECO:0007669"/>
    <property type="project" value="TreeGrafter"/>
</dbReference>
<name>A0A4V2SWZ3_9BACL</name>
<dbReference type="InterPro" id="IPR001709">
    <property type="entry name" value="Flavoprot_Pyr_Nucl_cyt_Rdtase"/>
</dbReference>
<dbReference type="SUPFAM" id="SSF63380">
    <property type="entry name" value="Riboflavin synthase domain-like"/>
    <property type="match status" value="1"/>
</dbReference>
<evidence type="ECO:0000256" key="13">
    <source>
        <dbReference type="ARBA" id="ARBA00023002"/>
    </source>
</evidence>
<keyword evidence="9" id="KW-0285">Flavoprotein</keyword>
<keyword evidence="13" id="KW-0560">Oxidoreductase</keyword>
<dbReference type="GO" id="GO:0046872">
    <property type="term" value="F:metal ion binding"/>
    <property type="evidence" value="ECO:0007669"/>
    <property type="project" value="UniProtKB-KW"/>
</dbReference>
<dbReference type="PANTHER" id="PTHR43396">
    <property type="entry name" value="FLAVOHEMOPROTEIN"/>
    <property type="match status" value="1"/>
</dbReference>
<evidence type="ECO:0000256" key="11">
    <source>
        <dbReference type="ARBA" id="ARBA00022827"/>
    </source>
</evidence>
<keyword evidence="11" id="KW-0274">FAD</keyword>
<comment type="cofactor">
    <cofactor evidence="2">
        <name>FAD</name>
        <dbReference type="ChEBI" id="CHEBI:57692"/>
    </cofactor>
</comment>
<evidence type="ECO:0000256" key="18">
    <source>
        <dbReference type="ARBA" id="ARBA00033187"/>
    </source>
</evidence>
<dbReference type="FunFam" id="1.10.490.10:FF:000003">
    <property type="entry name" value="Flavohemoprotein"/>
    <property type="match status" value="1"/>
</dbReference>
<dbReference type="Gene3D" id="2.40.30.10">
    <property type="entry name" value="Translation factors"/>
    <property type="match status" value="1"/>
</dbReference>
<evidence type="ECO:0000256" key="16">
    <source>
        <dbReference type="ARBA" id="ARBA00030024"/>
    </source>
</evidence>
<dbReference type="PROSITE" id="PS01033">
    <property type="entry name" value="GLOBIN"/>
    <property type="match status" value="1"/>
</dbReference>
<evidence type="ECO:0000256" key="1">
    <source>
        <dbReference type="ARBA" id="ARBA00001970"/>
    </source>
</evidence>
<evidence type="ECO:0000259" key="23">
    <source>
        <dbReference type="PROSITE" id="PS51384"/>
    </source>
</evidence>
<evidence type="ECO:0000256" key="6">
    <source>
        <dbReference type="ARBA" id="ARBA00014637"/>
    </source>
</evidence>
<dbReference type="GO" id="GO:0005344">
    <property type="term" value="F:oxygen carrier activity"/>
    <property type="evidence" value="ECO:0007669"/>
    <property type="project" value="UniProtKB-KW"/>
</dbReference>